<keyword evidence="5 7" id="KW-0472">Membrane</keyword>
<accession>A0AAV8E5U8</accession>
<evidence type="ECO:0000256" key="2">
    <source>
        <dbReference type="ARBA" id="ARBA00022692"/>
    </source>
</evidence>
<evidence type="ECO:0000256" key="5">
    <source>
        <dbReference type="ARBA" id="ARBA00023136"/>
    </source>
</evidence>
<dbReference type="PANTHER" id="PTHR31769">
    <property type="entry name" value="OS07G0462200 PROTEIN-RELATED"/>
    <property type="match status" value="1"/>
</dbReference>
<protein>
    <submittedName>
        <fullName evidence="9">Fiber (DUF1218)</fullName>
    </submittedName>
</protein>
<feature type="transmembrane region" description="Helical" evidence="7">
    <location>
        <begin position="89"/>
        <end position="112"/>
    </location>
</feature>
<reference evidence="9" key="1">
    <citation type="submission" date="2022-08" db="EMBL/GenBank/DDBJ databases">
        <authorList>
            <person name="Marques A."/>
        </authorList>
    </citation>
    <scope>NUCLEOTIDE SEQUENCE</scope>
    <source>
        <strain evidence="9">RhyPub2mFocal</strain>
        <tissue evidence="9">Leaves</tissue>
    </source>
</reference>
<feature type="signal peptide" evidence="8">
    <location>
        <begin position="1"/>
        <end position="21"/>
    </location>
</feature>
<dbReference type="GO" id="GO:0012505">
    <property type="term" value="C:endomembrane system"/>
    <property type="evidence" value="ECO:0007669"/>
    <property type="project" value="UniProtKB-SubCell"/>
</dbReference>
<evidence type="ECO:0000256" key="7">
    <source>
        <dbReference type="SAM" id="Phobius"/>
    </source>
</evidence>
<evidence type="ECO:0000256" key="4">
    <source>
        <dbReference type="ARBA" id="ARBA00022989"/>
    </source>
</evidence>
<keyword evidence="3 8" id="KW-0732">Signal</keyword>
<keyword evidence="4 7" id="KW-1133">Transmembrane helix</keyword>
<dbReference type="InterPro" id="IPR052222">
    <property type="entry name" value="DESIGUAL"/>
</dbReference>
<dbReference type="EMBL" id="JAMFTS010000003">
    <property type="protein sequence ID" value="KAJ4773732.1"/>
    <property type="molecule type" value="Genomic_DNA"/>
</dbReference>
<proteinExistence type="inferred from homology"/>
<comment type="caution">
    <text evidence="9">The sequence shown here is derived from an EMBL/GenBank/DDBJ whole genome shotgun (WGS) entry which is preliminary data.</text>
</comment>
<sequence length="181" mass="19803">MASKFFVVGVALLDLLAFILAIVAEQRRSKATVQQDPNNGDLYCSYDADVSTSYGIVALVFLLLSQAIIMVLSRCFCCGRPLPPGKHRAWSGISFIACWITFVIAEICLLAASVRNARHTKYFVQDGQLSCETLRKGVFAAAAAFIFFTAILSELHYLLYSKAKNNFPGSSQGHSIGMTSF</sequence>
<evidence type="ECO:0000256" key="1">
    <source>
        <dbReference type="ARBA" id="ARBA00004127"/>
    </source>
</evidence>
<comment type="subcellular location">
    <subcellularLocation>
        <location evidence="1">Endomembrane system</location>
        <topology evidence="1">Multi-pass membrane protein</topology>
    </subcellularLocation>
</comment>
<evidence type="ECO:0000313" key="10">
    <source>
        <dbReference type="EMBL" id="KAJ4778297.1"/>
    </source>
</evidence>
<keyword evidence="11" id="KW-1185">Reference proteome</keyword>
<evidence type="ECO:0000256" key="6">
    <source>
        <dbReference type="ARBA" id="ARBA00029467"/>
    </source>
</evidence>
<keyword evidence="2 7" id="KW-0812">Transmembrane</keyword>
<evidence type="ECO:0000256" key="8">
    <source>
        <dbReference type="SAM" id="SignalP"/>
    </source>
</evidence>
<evidence type="ECO:0000313" key="9">
    <source>
        <dbReference type="EMBL" id="KAJ4773732.1"/>
    </source>
</evidence>
<evidence type="ECO:0000313" key="11">
    <source>
        <dbReference type="Proteomes" id="UP001140206"/>
    </source>
</evidence>
<evidence type="ECO:0000256" key="3">
    <source>
        <dbReference type="ARBA" id="ARBA00022729"/>
    </source>
</evidence>
<dbReference type="EMBL" id="JAMFTS010000003">
    <property type="protein sequence ID" value="KAJ4778297.1"/>
    <property type="molecule type" value="Genomic_DNA"/>
</dbReference>
<dbReference type="InterPro" id="IPR009606">
    <property type="entry name" value="DEAL/Modifying_wall_lignin1/2"/>
</dbReference>
<dbReference type="Pfam" id="PF06749">
    <property type="entry name" value="DUF1218"/>
    <property type="match status" value="1"/>
</dbReference>
<dbReference type="Proteomes" id="UP001140206">
    <property type="component" value="Chromosome 3"/>
</dbReference>
<feature type="transmembrane region" description="Helical" evidence="7">
    <location>
        <begin position="55"/>
        <end position="77"/>
    </location>
</feature>
<feature type="chain" id="PRO_5044716272" evidence="8">
    <location>
        <begin position="22"/>
        <end position="181"/>
    </location>
</feature>
<name>A0AAV8E5U8_9POAL</name>
<organism evidence="9 11">
    <name type="scientific">Rhynchospora pubera</name>
    <dbReference type="NCBI Taxonomy" id="906938"/>
    <lineage>
        <taxon>Eukaryota</taxon>
        <taxon>Viridiplantae</taxon>
        <taxon>Streptophyta</taxon>
        <taxon>Embryophyta</taxon>
        <taxon>Tracheophyta</taxon>
        <taxon>Spermatophyta</taxon>
        <taxon>Magnoliopsida</taxon>
        <taxon>Liliopsida</taxon>
        <taxon>Poales</taxon>
        <taxon>Cyperaceae</taxon>
        <taxon>Cyperoideae</taxon>
        <taxon>Rhynchosporeae</taxon>
        <taxon>Rhynchospora</taxon>
    </lineage>
</organism>
<comment type="similarity">
    <text evidence="6">Belongs to the DESIGUAL family.</text>
</comment>
<gene>
    <name evidence="9" type="ORF">LUZ62_057989</name>
    <name evidence="10" type="ORF">LUZ62_062554</name>
</gene>
<feature type="transmembrane region" description="Helical" evidence="7">
    <location>
        <begin position="138"/>
        <end position="160"/>
    </location>
</feature>
<dbReference type="AlphaFoldDB" id="A0AAV8E5U8"/>